<feature type="domain" description="SpaA-like prealbumin fold" evidence="10">
    <location>
        <begin position="598"/>
        <end position="681"/>
    </location>
</feature>
<evidence type="ECO:0000313" key="12">
    <source>
        <dbReference type="EMBL" id="KRO04327.1"/>
    </source>
</evidence>
<feature type="region of interest" description="Disordered" evidence="7">
    <location>
        <begin position="677"/>
        <end position="838"/>
    </location>
</feature>
<dbReference type="AlphaFoldDB" id="A0A0R2LSW1"/>
<dbReference type="Gene3D" id="2.60.40.10">
    <property type="entry name" value="Immunoglobulins"/>
    <property type="match status" value="4"/>
</dbReference>
<dbReference type="GO" id="GO:0007155">
    <property type="term" value="P:cell adhesion"/>
    <property type="evidence" value="ECO:0007669"/>
    <property type="project" value="InterPro"/>
</dbReference>
<reference evidence="12 13" key="1">
    <citation type="journal article" date="2015" name="Genome Announc.">
        <title>Expanding the biotechnology potential of lactobacilli through comparative genomics of 213 strains and associated genera.</title>
        <authorList>
            <person name="Sun Z."/>
            <person name="Harris H.M."/>
            <person name="McCann A."/>
            <person name="Guo C."/>
            <person name="Argimon S."/>
            <person name="Zhang W."/>
            <person name="Yang X."/>
            <person name="Jeffery I.B."/>
            <person name="Cooney J.C."/>
            <person name="Kagawa T.F."/>
            <person name="Liu W."/>
            <person name="Song Y."/>
            <person name="Salvetti E."/>
            <person name="Wrobel A."/>
            <person name="Rasinkangas P."/>
            <person name="Parkhill J."/>
            <person name="Rea M.C."/>
            <person name="O'Sullivan O."/>
            <person name="Ritari J."/>
            <person name="Douillard F.P."/>
            <person name="Paul Ross R."/>
            <person name="Yang R."/>
            <person name="Briner A.E."/>
            <person name="Felis G.E."/>
            <person name="de Vos W.M."/>
            <person name="Barrangou R."/>
            <person name="Klaenhammer T.R."/>
            <person name="Caufield P.W."/>
            <person name="Cui Y."/>
            <person name="Zhang H."/>
            <person name="O'Toole P.W."/>
        </authorList>
    </citation>
    <scope>NUCLEOTIDE SEQUENCE [LARGE SCALE GENOMIC DNA]</scope>
    <source>
        <strain evidence="12 13">DSM 22467</strain>
    </source>
</reference>
<dbReference type="InterPro" id="IPR041033">
    <property type="entry name" value="SpaA_PFL_dom_1"/>
</dbReference>
<evidence type="ECO:0000256" key="9">
    <source>
        <dbReference type="SAM" id="SignalP"/>
    </source>
</evidence>
<keyword evidence="8" id="KW-0812">Transmembrane</keyword>
<keyword evidence="6" id="KW-0572">Peptidoglycan-anchor</keyword>
<keyword evidence="4" id="KW-0964">Secreted</keyword>
<dbReference type="Pfam" id="PF17802">
    <property type="entry name" value="SpaA"/>
    <property type="match status" value="4"/>
</dbReference>
<evidence type="ECO:0000259" key="11">
    <source>
        <dbReference type="Pfam" id="PF17961"/>
    </source>
</evidence>
<keyword evidence="8" id="KW-0472">Membrane</keyword>
<evidence type="ECO:0000256" key="3">
    <source>
        <dbReference type="ARBA" id="ARBA00022512"/>
    </source>
</evidence>
<evidence type="ECO:0000256" key="4">
    <source>
        <dbReference type="ARBA" id="ARBA00022525"/>
    </source>
</evidence>
<feature type="compositionally biased region" description="Low complexity" evidence="7">
    <location>
        <begin position="269"/>
        <end position="283"/>
    </location>
</feature>
<dbReference type="InterPro" id="IPR041171">
    <property type="entry name" value="SDR_Ig"/>
</dbReference>
<keyword evidence="8" id="KW-1133">Transmembrane helix</keyword>
<feature type="chain" id="PRO_5006420129" evidence="9">
    <location>
        <begin position="20"/>
        <end position="879"/>
    </location>
</feature>
<evidence type="ECO:0000313" key="13">
    <source>
        <dbReference type="Proteomes" id="UP000051906"/>
    </source>
</evidence>
<evidence type="ECO:0000259" key="10">
    <source>
        <dbReference type="Pfam" id="PF17802"/>
    </source>
</evidence>
<dbReference type="STRING" id="616990.IV54_GL001386"/>
<dbReference type="InterPro" id="IPR008966">
    <property type="entry name" value="Adhesion_dom_sf"/>
</dbReference>
<accession>A0A0R2LSW1</accession>
<organism evidence="12 13">
    <name type="scientific">Levilactobacillus paucivorans</name>
    <dbReference type="NCBI Taxonomy" id="616990"/>
    <lineage>
        <taxon>Bacteria</taxon>
        <taxon>Bacillati</taxon>
        <taxon>Bacillota</taxon>
        <taxon>Bacilli</taxon>
        <taxon>Lactobacillales</taxon>
        <taxon>Lactobacillaceae</taxon>
        <taxon>Levilactobacillus</taxon>
    </lineage>
</organism>
<sequence length="879" mass="91065">MGIVLGVILLLGMAVPAHAADITTSTKGLDTPASIEEETGSNTYTPVTDFDKLYTGQNYQLNYTWSIDNGVNVKDGDTAKVSVPTNASPSPAYFAVNADDANKTVVGDVTINPGEDFGTIKFNSKLEQSNVGRTGTLQFNAVGRVEKASTGGATFTINKNGWVNKNDYVNFLPTKVTWNIVFNPNNKDMGEVTLKDLIGPMQTYIDGSLGATDKDGNTVTPDITVSGSNLKMVFHNVTSEISMTYLTTVDVSQITGQTTGVFSNQVDLSSTSGDSGSASTGSGSDAGGPIEADSIKNAHWGGEAVLSSDYVAGFKLTKTAFGDTTALLPGATYRVDQLQSDGTTYKTVQSGLKTGDDGVLDDPLLKVGTYHIVETQAPDGYLLDQKAIPLTIAADDDPQIHELSQVDSPNAATLTKTDAVTGKVLPGAKYELKDDAGDVVGDPKVTDAEGHVVFTKLNPGKYSFVETEAPDGYEINNEPVSFTISNTDTEVVTKSQTDSPSSATLIKTDAMTGDALPGAKYELQDAAGKVIRDSVTTDADGKAVFTKLSPGKYFFHETAAPDGYELNTALVPVMVSDTGTDTDAAAATVSQKDSPNSAVLTKTDAVTGAVVKGATYDLEEKDGTVVREAADTDEKGQVAFNKLNPGTYYFAEKSSPAAYEVNEERVPVTISSTDTAAVNVAQKDQPVTSSSSSSSSSSSESSSTSSTSSSSESSSTSSISSSSDSSSTSSASSSSDSSSTSSSDSSHSSASSSISSSHSNHNSGSSSDATSSSSTSSNSGSSSSSSSTSTPSSKPNKVSSISSSSSSMTSGKIANGGVTSTSSSHGPKSGSSAKPGLQRYLPQTNEQKSLAAMIIGLAIFGISLSLWEWNRAWLRSLKH</sequence>
<feature type="transmembrane region" description="Helical" evidence="8">
    <location>
        <begin position="850"/>
        <end position="869"/>
    </location>
</feature>
<feature type="domain" description="SpaA-like prealbumin fold" evidence="10">
    <location>
        <begin position="412"/>
        <end position="493"/>
    </location>
</feature>
<proteinExistence type="inferred from homology"/>
<feature type="compositionally biased region" description="Low complexity" evidence="7">
    <location>
        <begin position="819"/>
        <end position="835"/>
    </location>
</feature>
<feature type="region of interest" description="Disordered" evidence="7">
    <location>
        <begin position="265"/>
        <end position="294"/>
    </location>
</feature>
<feature type="domain" description="SDR-like Ig" evidence="11">
    <location>
        <begin position="55"/>
        <end position="141"/>
    </location>
</feature>
<gene>
    <name evidence="12" type="ORF">IV54_GL001386</name>
</gene>
<keyword evidence="3" id="KW-0134">Cell wall</keyword>
<dbReference type="EMBL" id="JQCA01000037">
    <property type="protein sequence ID" value="KRO04327.1"/>
    <property type="molecule type" value="Genomic_DNA"/>
</dbReference>
<dbReference type="InterPro" id="IPR013783">
    <property type="entry name" value="Ig-like_fold"/>
</dbReference>
<comment type="caution">
    <text evidence="12">The sequence shown here is derived from an EMBL/GenBank/DDBJ whole genome shotgun (WGS) entry which is preliminary data.</text>
</comment>
<feature type="domain" description="SpaA-like prealbumin fold" evidence="10">
    <location>
        <begin position="315"/>
        <end position="396"/>
    </location>
</feature>
<dbReference type="InterPro" id="IPR011252">
    <property type="entry name" value="Fibrogen-bd_dom1"/>
</dbReference>
<dbReference type="SUPFAM" id="SSF49478">
    <property type="entry name" value="Cna protein B-type domain"/>
    <property type="match status" value="3"/>
</dbReference>
<dbReference type="PANTHER" id="PTHR36108">
    <property type="entry name" value="COLOSSIN-B-RELATED"/>
    <property type="match status" value="1"/>
</dbReference>
<dbReference type="Proteomes" id="UP000051906">
    <property type="component" value="Unassembled WGS sequence"/>
</dbReference>
<feature type="domain" description="SpaA-like prealbumin fold" evidence="10">
    <location>
        <begin position="502"/>
        <end position="581"/>
    </location>
</feature>
<dbReference type="Pfam" id="PF17961">
    <property type="entry name" value="Big_8"/>
    <property type="match status" value="1"/>
</dbReference>
<evidence type="ECO:0000256" key="7">
    <source>
        <dbReference type="SAM" id="MobiDB-lite"/>
    </source>
</evidence>
<dbReference type="PATRIC" id="fig|616990.3.peg.1478"/>
<feature type="signal peptide" evidence="9">
    <location>
        <begin position="1"/>
        <end position="19"/>
    </location>
</feature>
<feature type="compositionally biased region" description="Low complexity" evidence="7">
    <location>
        <begin position="688"/>
        <end position="812"/>
    </location>
</feature>
<protein>
    <submittedName>
        <fullName evidence="12">Outer membrane protein</fullName>
    </submittedName>
</protein>
<name>A0A0R2LSW1_9LACO</name>
<evidence type="ECO:0000256" key="5">
    <source>
        <dbReference type="ARBA" id="ARBA00022729"/>
    </source>
</evidence>
<keyword evidence="5 9" id="KW-0732">Signal</keyword>
<evidence type="ECO:0000256" key="8">
    <source>
        <dbReference type="SAM" id="Phobius"/>
    </source>
</evidence>
<dbReference type="SUPFAM" id="SSF49401">
    <property type="entry name" value="Bacterial adhesins"/>
    <property type="match status" value="2"/>
</dbReference>
<evidence type="ECO:0000256" key="2">
    <source>
        <dbReference type="ARBA" id="ARBA00007257"/>
    </source>
</evidence>
<evidence type="ECO:0000256" key="1">
    <source>
        <dbReference type="ARBA" id="ARBA00004168"/>
    </source>
</evidence>
<dbReference type="Gene3D" id="2.60.40.1280">
    <property type="match status" value="1"/>
</dbReference>
<keyword evidence="13" id="KW-1185">Reference proteome</keyword>
<comment type="similarity">
    <text evidence="2">Belongs to the serine-aspartate repeat-containing protein (SDr) family.</text>
</comment>
<comment type="subcellular location">
    <subcellularLocation>
        <location evidence="1">Secreted</location>
        <location evidence="1">Cell wall</location>
        <topology evidence="1">Peptidoglycan-anchor</topology>
    </subcellularLocation>
</comment>
<dbReference type="PANTHER" id="PTHR36108:SF13">
    <property type="entry name" value="COLOSSIN-B-RELATED"/>
    <property type="match status" value="1"/>
</dbReference>
<evidence type="ECO:0000256" key="6">
    <source>
        <dbReference type="ARBA" id="ARBA00023088"/>
    </source>
</evidence>